<dbReference type="InterPro" id="IPR052396">
    <property type="entry name" value="Meiotic_Drive_Suppr_Kinase"/>
</dbReference>
<evidence type="ECO:0000313" key="5">
    <source>
        <dbReference type="Proteomes" id="UP000732380"/>
    </source>
</evidence>
<protein>
    <recommendedName>
        <fullName evidence="3">Protein kinase domain-containing protein</fullName>
    </recommendedName>
</protein>
<keyword evidence="1" id="KW-0175">Coiled coil</keyword>
<dbReference type="Gene3D" id="1.10.510.10">
    <property type="entry name" value="Transferase(Phosphotransferase) domain 1"/>
    <property type="match status" value="1"/>
</dbReference>
<feature type="region of interest" description="Disordered" evidence="2">
    <location>
        <begin position="109"/>
        <end position="210"/>
    </location>
</feature>
<name>A0A9P7PXK6_9HYPO</name>
<feature type="coiled-coil region" evidence="1">
    <location>
        <begin position="213"/>
        <end position="240"/>
    </location>
</feature>
<organism evidence="4 5">
    <name type="scientific">Claviceps humidiphila</name>
    <dbReference type="NCBI Taxonomy" id="1294629"/>
    <lineage>
        <taxon>Eukaryota</taxon>
        <taxon>Fungi</taxon>
        <taxon>Dikarya</taxon>
        <taxon>Ascomycota</taxon>
        <taxon>Pezizomycotina</taxon>
        <taxon>Sordariomycetes</taxon>
        <taxon>Hypocreomycetidae</taxon>
        <taxon>Hypocreales</taxon>
        <taxon>Clavicipitaceae</taxon>
        <taxon>Claviceps</taxon>
    </lineage>
</organism>
<dbReference type="GO" id="GO:0004672">
    <property type="term" value="F:protein kinase activity"/>
    <property type="evidence" value="ECO:0007669"/>
    <property type="project" value="InterPro"/>
</dbReference>
<feature type="coiled-coil region" evidence="1">
    <location>
        <begin position="11"/>
        <end position="42"/>
    </location>
</feature>
<proteinExistence type="predicted"/>
<evidence type="ECO:0000256" key="1">
    <source>
        <dbReference type="SAM" id="Coils"/>
    </source>
</evidence>
<sequence>MALVMGQPIENNALRRRIQELEQEVQEKDNALKQEIQRALQEILQKAPGTEWHNRERQRHMQERDSKLQQVLESARQVYVIESRPFKRRQRDLLRQRQIRRRQRALQQERDLALQEAEEKDKALQRAEKRERQAKERARALKQERDKALKQAKERTRALQKEKDQVTQQAEERDQQAYERDQQAYKRDQQAYERDQQAYERDQRAQERAKVLQQERDTVIQQAQERARELQQERDKLLRQAWQREKTVKQERDRALQRLQEIDPLLQPSTLGDFIKECHASLFSKLTIQLNAARGSDATTTNLRGKWQPKKVMQWTDFLSEQRLIFDKVCEVFPSELRLFPRPTTVRENGTKIVPIADEKTLARFIDVSIAEPVKNIITKLQSVDKLGRVCPGDVDVDFVIHPDHAKPLEIDTTPSRPIEPEPVRTRYCIYRDGTTSMASATSLYVWEPKAPYDLTVQHLRSALRPTATFREVTVETEGSAVEVVEEISQSIATAEKRVEGAISQTYRNMMESCLEFGILTTGQAIVFLYVNWDNPQTLYYHIAEPALDVAQAPEGDAAFLSAVGQYVAFTIMALTKRRKPSQERRMEVFKSLSKLGKPSRFPFAEHVNAEFRSSGPRKGEYDTQSTKTHQNGDRDQDSAPDLPYCTQKCLLGLVQGEYLDPKCPNVTLHCQGEAGEAGHPQRHPVDHAEWLRLLREQFKKSIDVGITYQGVVGARGALFKVTLLAYGYTFVSKGTVAGHIQHLEHEARVYERLKPIQGRYVPVFLGTIDLRTMDKDYWIYFETYVVHMMFVSWGGILFHVHRAGMDQLETLHDVPWIDEGVRALKAVHNEGVLHCDVRWGNVLFNSETKGIMVIDFERAELLDGHATGSPEKDTRNEDGLRKTDKQLRIEACNEERAEEEEREMFGVIEDALGIDSDDSSELEDSDF</sequence>
<dbReference type="AlphaFoldDB" id="A0A9P7PXK6"/>
<evidence type="ECO:0000259" key="3">
    <source>
        <dbReference type="PROSITE" id="PS50011"/>
    </source>
</evidence>
<dbReference type="Proteomes" id="UP000732380">
    <property type="component" value="Unassembled WGS sequence"/>
</dbReference>
<feature type="compositionally biased region" description="Basic and acidic residues" evidence="2">
    <location>
        <begin position="871"/>
        <end position="888"/>
    </location>
</feature>
<dbReference type="InterPro" id="IPR011009">
    <property type="entry name" value="Kinase-like_dom_sf"/>
</dbReference>
<dbReference type="InterPro" id="IPR000719">
    <property type="entry name" value="Prot_kinase_dom"/>
</dbReference>
<dbReference type="GO" id="GO:0005524">
    <property type="term" value="F:ATP binding"/>
    <property type="evidence" value="ECO:0007669"/>
    <property type="project" value="InterPro"/>
</dbReference>
<feature type="region of interest" description="Disordered" evidence="2">
    <location>
        <begin position="607"/>
        <end position="640"/>
    </location>
</feature>
<feature type="region of interest" description="Disordered" evidence="2">
    <location>
        <begin position="47"/>
        <end position="66"/>
    </location>
</feature>
<comment type="caution">
    <text evidence="4">The sequence shown here is derived from an EMBL/GenBank/DDBJ whole genome shotgun (WGS) entry which is preliminary data.</text>
</comment>
<dbReference type="EMBL" id="SRQM01000312">
    <property type="protein sequence ID" value="KAG6113014.1"/>
    <property type="molecule type" value="Genomic_DNA"/>
</dbReference>
<reference evidence="4 5" key="1">
    <citation type="journal article" date="2020" name="bioRxiv">
        <title>Whole genome comparisons of ergot fungi reveals the divergence and evolution of species within the genus Claviceps are the result of varying mechanisms driving genome evolution and host range expansion.</title>
        <authorList>
            <person name="Wyka S.A."/>
            <person name="Mondo S.J."/>
            <person name="Liu M."/>
            <person name="Dettman J."/>
            <person name="Nalam V."/>
            <person name="Broders K.D."/>
        </authorList>
    </citation>
    <scope>NUCLEOTIDE SEQUENCE [LARGE SCALE GENOMIC DNA]</scope>
    <source>
        <strain evidence="4 5">LM576</strain>
    </source>
</reference>
<feature type="region of interest" description="Disordered" evidence="2">
    <location>
        <begin position="866"/>
        <end position="888"/>
    </location>
</feature>
<feature type="domain" description="Protein kinase" evidence="3">
    <location>
        <begin position="705"/>
        <end position="928"/>
    </location>
</feature>
<dbReference type="PANTHER" id="PTHR37171">
    <property type="entry name" value="SERINE/THREONINE-PROTEIN KINASE YRZF-RELATED"/>
    <property type="match status" value="1"/>
</dbReference>
<dbReference type="SUPFAM" id="SSF56112">
    <property type="entry name" value="Protein kinase-like (PK-like)"/>
    <property type="match status" value="1"/>
</dbReference>
<dbReference type="PANTHER" id="PTHR37171:SF1">
    <property type="entry name" value="SERINE_THREONINE-PROTEIN KINASE YRZF-RELATED"/>
    <property type="match status" value="1"/>
</dbReference>
<gene>
    <name evidence="4" type="ORF">E4U13_004040</name>
</gene>
<keyword evidence="5" id="KW-1185">Reference proteome</keyword>
<accession>A0A9P7PXK6</accession>
<feature type="compositionally biased region" description="Basic and acidic residues" evidence="2">
    <location>
        <begin position="52"/>
        <end position="66"/>
    </location>
</feature>
<evidence type="ECO:0000313" key="4">
    <source>
        <dbReference type="EMBL" id="KAG6113014.1"/>
    </source>
</evidence>
<dbReference type="PROSITE" id="PS50011">
    <property type="entry name" value="PROTEIN_KINASE_DOM"/>
    <property type="match status" value="1"/>
</dbReference>
<evidence type="ECO:0000256" key="2">
    <source>
        <dbReference type="SAM" id="MobiDB-lite"/>
    </source>
</evidence>